<dbReference type="InterPro" id="IPR001138">
    <property type="entry name" value="Zn2Cys6_DnaBD"/>
</dbReference>
<dbReference type="InterPro" id="IPR036864">
    <property type="entry name" value="Zn2-C6_fun-type_DNA-bd_sf"/>
</dbReference>
<dbReference type="InterPro" id="IPR053178">
    <property type="entry name" value="Osmoadaptation_assoc"/>
</dbReference>
<dbReference type="AlphaFoldDB" id="A0AAQ3MBU5"/>
<reference evidence="3 4" key="1">
    <citation type="submission" date="2023-11" db="EMBL/GenBank/DDBJ databases">
        <title>An acidophilic fungus is an integral part of prey digestion in a carnivorous sundew plant.</title>
        <authorList>
            <person name="Tsai I.J."/>
        </authorList>
    </citation>
    <scope>NUCLEOTIDE SEQUENCE [LARGE SCALE GENOMIC DNA]</scope>
    <source>
        <strain evidence="3">169a</strain>
    </source>
</reference>
<feature type="domain" description="Zn(2)-C6 fungal-type" evidence="2">
    <location>
        <begin position="10"/>
        <end position="38"/>
    </location>
</feature>
<evidence type="ECO:0000313" key="4">
    <source>
        <dbReference type="Proteomes" id="UP001303373"/>
    </source>
</evidence>
<dbReference type="SUPFAM" id="SSF57701">
    <property type="entry name" value="Zn2/Cys6 DNA-binding domain"/>
    <property type="match status" value="1"/>
</dbReference>
<dbReference type="CDD" id="cd00067">
    <property type="entry name" value="GAL4"/>
    <property type="match status" value="1"/>
</dbReference>
<dbReference type="GO" id="GO:0008270">
    <property type="term" value="F:zinc ion binding"/>
    <property type="evidence" value="ECO:0007669"/>
    <property type="project" value="InterPro"/>
</dbReference>
<dbReference type="Proteomes" id="UP001303373">
    <property type="component" value="Chromosome 14"/>
</dbReference>
<dbReference type="GO" id="GO:0000981">
    <property type="term" value="F:DNA-binding transcription factor activity, RNA polymerase II-specific"/>
    <property type="evidence" value="ECO:0007669"/>
    <property type="project" value="InterPro"/>
</dbReference>
<accession>A0AAQ3MBU5</accession>
<dbReference type="PANTHER" id="PTHR38111">
    <property type="entry name" value="ZN(2)-C6 FUNGAL-TYPE DOMAIN-CONTAINING PROTEIN-RELATED"/>
    <property type="match status" value="1"/>
</dbReference>
<keyword evidence="1" id="KW-0539">Nucleus</keyword>
<evidence type="ECO:0000313" key="3">
    <source>
        <dbReference type="EMBL" id="WPH04792.1"/>
    </source>
</evidence>
<dbReference type="PANTHER" id="PTHR38111:SF11">
    <property type="entry name" value="TRANSCRIPTION FACTOR DOMAIN-CONTAINING PROTEIN-RELATED"/>
    <property type="match status" value="1"/>
</dbReference>
<protein>
    <recommendedName>
        <fullName evidence="2">Zn(2)-C6 fungal-type domain-containing protein</fullName>
    </recommendedName>
</protein>
<gene>
    <name evidence="3" type="ORF">R9X50_00768800</name>
</gene>
<dbReference type="Pfam" id="PF00172">
    <property type="entry name" value="Zn_clus"/>
    <property type="match status" value="1"/>
</dbReference>
<evidence type="ECO:0000256" key="1">
    <source>
        <dbReference type="ARBA" id="ARBA00023242"/>
    </source>
</evidence>
<proteinExistence type="predicted"/>
<organism evidence="3 4">
    <name type="scientific">Acrodontium crateriforme</name>
    <dbReference type="NCBI Taxonomy" id="150365"/>
    <lineage>
        <taxon>Eukaryota</taxon>
        <taxon>Fungi</taxon>
        <taxon>Dikarya</taxon>
        <taxon>Ascomycota</taxon>
        <taxon>Pezizomycotina</taxon>
        <taxon>Dothideomycetes</taxon>
        <taxon>Dothideomycetidae</taxon>
        <taxon>Mycosphaerellales</taxon>
        <taxon>Teratosphaeriaceae</taxon>
        <taxon>Acrodontium</taxon>
    </lineage>
</organism>
<dbReference type="SMART" id="SM00066">
    <property type="entry name" value="GAL4"/>
    <property type="match status" value="1"/>
</dbReference>
<dbReference type="Gene3D" id="4.10.240.10">
    <property type="entry name" value="Zn(2)-C6 fungal-type DNA-binding domain"/>
    <property type="match status" value="1"/>
</dbReference>
<sequence>MTYQPGRSKACITCLRRRKGCDKQKPTCERCLKSGFKCEGYDRPLVFRPAKQQLSTTKSRSLAPLALAQARGERSILLNDSLSHTAYQARVIGLFWSLYLPNGKALPEQLASISVGGWIEAMRESELRNSIVGKTLLSLALRLVGRRDEVNWMNEQSRRLYGEALHGVCRTIALRQPQGEETMLLLPAIRSLSLIEAIESTKTEHKAQNWQTHNLGEYDLFQMNPPSFYATGRAHQLFLDARLSLIMTLLIKRKKAFFAEAEWKTVPWLLNKKSPKDHLIDILCDIPSLYEQLDAFAQVKASPLMNKASPLMNKIKKQGLISTCRDLEARLTQWQTEFIYFFDTDQEELNNPCSTTCDPEILPAAHVRSIYWITGILIYTEWYDLLHDKYINIDKIGNSNATTEATRAYKLSTLYCRNILDSLTLFLHPAMGMYRLSFTSFQLASVQRFLRLFEGYAGNAGLEQERRLFDNYLAQEECKYERQLLASLEKNRSVVGGGV</sequence>
<evidence type="ECO:0000259" key="2">
    <source>
        <dbReference type="PROSITE" id="PS50048"/>
    </source>
</evidence>
<name>A0AAQ3MBU5_9PEZI</name>
<dbReference type="EMBL" id="CP138593">
    <property type="protein sequence ID" value="WPH04792.1"/>
    <property type="molecule type" value="Genomic_DNA"/>
</dbReference>
<dbReference type="PROSITE" id="PS50048">
    <property type="entry name" value="ZN2_CY6_FUNGAL_2"/>
    <property type="match status" value="1"/>
</dbReference>
<keyword evidence="4" id="KW-1185">Reference proteome</keyword>